<dbReference type="EMBL" id="JAADJG010000600">
    <property type="protein sequence ID" value="KAF4442358.1"/>
    <property type="molecule type" value="Genomic_DNA"/>
</dbReference>
<keyword evidence="2" id="KW-1185">Reference proteome</keyword>
<dbReference type="AlphaFoldDB" id="A0A8H4K413"/>
<evidence type="ECO:0000313" key="2">
    <source>
        <dbReference type="Proteomes" id="UP000605986"/>
    </source>
</evidence>
<protein>
    <submittedName>
        <fullName evidence="1">Uncharacterized protein</fullName>
    </submittedName>
</protein>
<reference evidence="1" key="1">
    <citation type="submission" date="2020-01" db="EMBL/GenBank/DDBJ databases">
        <title>Identification and distribution of gene clusters putatively required for synthesis of sphingolipid metabolism inhibitors in phylogenetically diverse species of the filamentous fungus Fusarium.</title>
        <authorList>
            <person name="Kim H.-S."/>
            <person name="Busman M."/>
            <person name="Brown D.W."/>
            <person name="Divon H."/>
            <person name="Uhlig S."/>
            <person name="Proctor R.H."/>
        </authorList>
    </citation>
    <scope>NUCLEOTIDE SEQUENCE</scope>
    <source>
        <strain evidence="1">NRRL 53441</strain>
    </source>
</reference>
<gene>
    <name evidence="1" type="ORF">F53441_11786</name>
</gene>
<organism evidence="1 2">
    <name type="scientific">Fusarium austroafricanum</name>
    <dbReference type="NCBI Taxonomy" id="2364996"/>
    <lineage>
        <taxon>Eukaryota</taxon>
        <taxon>Fungi</taxon>
        <taxon>Dikarya</taxon>
        <taxon>Ascomycota</taxon>
        <taxon>Pezizomycotina</taxon>
        <taxon>Sordariomycetes</taxon>
        <taxon>Hypocreomycetidae</taxon>
        <taxon>Hypocreales</taxon>
        <taxon>Nectriaceae</taxon>
        <taxon>Fusarium</taxon>
        <taxon>Fusarium concolor species complex</taxon>
    </lineage>
</organism>
<sequence length="166" mass="18247">MTLPTSQRRIFINGIGLSFSLIVNSSGVRRDLAVHLEVTGRLAAKPASFDLCYWVSGELGVTRSLRDTRPNQAQDIPGSSAIYLYICPSVTLFEFSSRTPISEDIKQKFDPAARLDLQLNKSPAVLVFTAVGERVIAARPRSGRVSDTIYRLSLATALSIFIEDTK</sequence>
<comment type="caution">
    <text evidence="1">The sequence shown here is derived from an EMBL/GenBank/DDBJ whole genome shotgun (WGS) entry which is preliminary data.</text>
</comment>
<proteinExistence type="predicted"/>
<accession>A0A8H4K413</accession>
<evidence type="ECO:0000313" key="1">
    <source>
        <dbReference type="EMBL" id="KAF4442358.1"/>
    </source>
</evidence>
<dbReference type="Proteomes" id="UP000605986">
    <property type="component" value="Unassembled WGS sequence"/>
</dbReference>
<name>A0A8H4K413_9HYPO</name>